<reference evidence="2" key="1">
    <citation type="submission" date="2021-02" db="EMBL/GenBank/DDBJ databases">
        <authorList>
            <person name="Nowell W R."/>
        </authorList>
    </citation>
    <scope>NUCLEOTIDE SEQUENCE</scope>
</reference>
<dbReference type="Proteomes" id="UP000677228">
    <property type="component" value="Unassembled WGS sequence"/>
</dbReference>
<keyword evidence="5" id="KW-1185">Reference proteome</keyword>
<dbReference type="OrthoDB" id="10040253at2759"/>
<sequence length="236" mass="24950">LKVYFQSLLTAICSPSPGCLNGGTCTSPNVCQCYIGGFGNQWQGSVCQDHLPSIITQTSDTYYAICYTVAGGDSTASTPGSGACQYTHGALDENPLQAVDGNVNTKYLNYGYGSSSQSSSTQGTNTGFYVTPLNGISVLKGILFATANDSPERDPITCTVEGSNYGSSSLSYGWAWTLIYSGTTGIPGGYDPGRLIYMSSVAISNNVYYTSYRILITSQRGVANSVQYSEAHLLGY</sequence>
<evidence type="ECO:0000313" key="1">
    <source>
        <dbReference type="EMBL" id="CAF1361494.1"/>
    </source>
</evidence>
<dbReference type="Gene3D" id="2.10.25.10">
    <property type="entry name" value="Laminin"/>
    <property type="match status" value="1"/>
</dbReference>
<dbReference type="EMBL" id="CAJNOQ010036129">
    <property type="protein sequence ID" value="CAF1602714.1"/>
    <property type="molecule type" value="Genomic_DNA"/>
</dbReference>
<evidence type="ECO:0000313" key="4">
    <source>
        <dbReference type="EMBL" id="CAF4480827.1"/>
    </source>
</evidence>
<dbReference type="EMBL" id="CAJOBA010045005">
    <property type="protein sequence ID" value="CAF4171429.1"/>
    <property type="molecule type" value="Genomic_DNA"/>
</dbReference>
<dbReference type="EMBL" id="CAJNOK010023352">
    <property type="protein sequence ID" value="CAF1361494.1"/>
    <property type="molecule type" value="Genomic_DNA"/>
</dbReference>
<dbReference type="AlphaFoldDB" id="A0A816B0Y9"/>
<dbReference type="Proteomes" id="UP000663829">
    <property type="component" value="Unassembled WGS sequence"/>
</dbReference>
<dbReference type="Proteomes" id="UP000682733">
    <property type="component" value="Unassembled WGS sequence"/>
</dbReference>
<evidence type="ECO:0000313" key="2">
    <source>
        <dbReference type="EMBL" id="CAF1602714.1"/>
    </source>
</evidence>
<organism evidence="2 5">
    <name type="scientific">Didymodactylos carnosus</name>
    <dbReference type="NCBI Taxonomy" id="1234261"/>
    <lineage>
        <taxon>Eukaryota</taxon>
        <taxon>Metazoa</taxon>
        <taxon>Spiralia</taxon>
        <taxon>Gnathifera</taxon>
        <taxon>Rotifera</taxon>
        <taxon>Eurotatoria</taxon>
        <taxon>Bdelloidea</taxon>
        <taxon>Philodinida</taxon>
        <taxon>Philodinidae</taxon>
        <taxon>Didymodactylos</taxon>
    </lineage>
</organism>
<proteinExistence type="predicted"/>
<protein>
    <submittedName>
        <fullName evidence="2">Uncharacterized protein</fullName>
    </submittedName>
</protein>
<accession>A0A816B0Y9</accession>
<dbReference type="Proteomes" id="UP000681722">
    <property type="component" value="Unassembled WGS sequence"/>
</dbReference>
<gene>
    <name evidence="2" type="ORF">GPM918_LOCUS42559</name>
    <name evidence="1" type="ORF">OVA965_LOCUS31260</name>
    <name evidence="4" type="ORF">SRO942_LOCUS43823</name>
    <name evidence="3" type="ORF">TMI583_LOCUS32085</name>
</gene>
<feature type="non-terminal residue" evidence="2">
    <location>
        <position position="1"/>
    </location>
</feature>
<evidence type="ECO:0000313" key="5">
    <source>
        <dbReference type="Proteomes" id="UP000663829"/>
    </source>
</evidence>
<evidence type="ECO:0000313" key="3">
    <source>
        <dbReference type="EMBL" id="CAF4171429.1"/>
    </source>
</evidence>
<comment type="caution">
    <text evidence="2">The sequence shown here is derived from an EMBL/GenBank/DDBJ whole genome shotgun (WGS) entry which is preliminary data.</text>
</comment>
<name>A0A816B0Y9_9BILA</name>
<dbReference type="EMBL" id="CAJOBC010102592">
    <property type="protein sequence ID" value="CAF4480827.1"/>
    <property type="molecule type" value="Genomic_DNA"/>
</dbReference>